<dbReference type="EMBL" id="UYRV01027292">
    <property type="protein sequence ID" value="VDK80741.1"/>
    <property type="molecule type" value="Genomic_DNA"/>
</dbReference>
<feature type="compositionally biased region" description="Gly residues" evidence="1">
    <location>
        <begin position="1"/>
        <end position="11"/>
    </location>
</feature>
<dbReference type="AlphaFoldDB" id="A0A3P6UTE9"/>
<proteinExistence type="predicted"/>
<evidence type="ECO:0000313" key="3">
    <source>
        <dbReference type="Proteomes" id="UP000271889"/>
    </source>
</evidence>
<name>A0A3P6UTE9_CYLGO</name>
<dbReference type="Proteomes" id="UP000271889">
    <property type="component" value="Unassembled WGS sequence"/>
</dbReference>
<evidence type="ECO:0000256" key="1">
    <source>
        <dbReference type="SAM" id="MobiDB-lite"/>
    </source>
</evidence>
<organism evidence="2 3">
    <name type="scientific">Cylicostephanus goldi</name>
    <name type="common">Nematode worm</name>
    <dbReference type="NCBI Taxonomy" id="71465"/>
    <lineage>
        <taxon>Eukaryota</taxon>
        <taxon>Metazoa</taxon>
        <taxon>Ecdysozoa</taxon>
        <taxon>Nematoda</taxon>
        <taxon>Chromadorea</taxon>
        <taxon>Rhabditida</taxon>
        <taxon>Rhabditina</taxon>
        <taxon>Rhabditomorpha</taxon>
        <taxon>Strongyloidea</taxon>
        <taxon>Strongylidae</taxon>
        <taxon>Cylicostephanus</taxon>
    </lineage>
</organism>
<keyword evidence="3" id="KW-1185">Reference proteome</keyword>
<gene>
    <name evidence="2" type="ORF">CGOC_LOCUS7749</name>
</gene>
<accession>A0A3P6UTE9</accession>
<reference evidence="2 3" key="1">
    <citation type="submission" date="2018-11" db="EMBL/GenBank/DDBJ databases">
        <authorList>
            <consortium name="Pathogen Informatics"/>
        </authorList>
    </citation>
    <scope>NUCLEOTIDE SEQUENCE [LARGE SCALE GENOMIC DNA]</scope>
</reference>
<sequence length="238" mass="25201">MAGAGRGAGGPGPSPGGPAGGPPVGPMRAPGQGPPVMYDGMQMAPQQPQYGQPMMSGGPQGQMRGYPGQYAPQGAPNQIPYPGQGRGQAIPRGGMMNGAHMQRPPQMAPPRPAMPPQMMPGMMRHPQMMEQPFNPNAPFQGQRPDQFMGGPPPQGFMNRQPYPGMMPGHPGPPQGPPVNLCYIFYFVVLVRACSFSDDDDGPITIEWTSSYNESTIGNTDCWTGSTTSGTNFMLPDLC</sequence>
<feature type="region of interest" description="Disordered" evidence="1">
    <location>
        <begin position="1"/>
        <end position="76"/>
    </location>
</feature>
<feature type="compositionally biased region" description="Pro residues" evidence="1">
    <location>
        <begin position="12"/>
        <end position="25"/>
    </location>
</feature>
<feature type="compositionally biased region" description="Low complexity" evidence="1">
    <location>
        <begin position="40"/>
        <end position="63"/>
    </location>
</feature>
<protein>
    <submittedName>
        <fullName evidence="2">Uncharacterized protein</fullName>
    </submittedName>
</protein>
<evidence type="ECO:0000313" key="2">
    <source>
        <dbReference type="EMBL" id="VDK80741.1"/>
    </source>
</evidence>